<dbReference type="PANTHER" id="PTHR24353:SF37">
    <property type="entry name" value="CAMP-DEPENDENT PROTEIN KINASE CATALYTIC SUBUNIT PRKX"/>
    <property type="match status" value="1"/>
</dbReference>
<dbReference type="PROSITE" id="PS50011">
    <property type="entry name" value="PROTEIN_KINASE_DOM"/>
    <property type="match status" value="1"/>
</dbReference>
<evidence type="ECO:0000256" key="4">
    <source>
        <dbReference type="ARBA" id="ARBA00022741"/>
    </source>
</evidence>
<dbReference type="PROSITE" id="PS00109">
    <property type="entry name" value="PROTEIN_KINASE_TYR"/>
    <property type="match status" value="1"/>
</dbReference>
<organism evidence="12 13">
    <name type="scientific">Spraguea lophii (strain 42_110)</name>
    <name type="common">Microsporidian parasite</name>
    <dbReference type="NCBI Taxonomy" id="1358809"/>
    <lineage>
        <taxon>Eukaryota</taxon>
        <taxon>Fungi</taxon>
        <taxon>Fungi incertae sedis</taxon>
        <taxon>Microsporidia</taxon>
        <taxon>Spragueidae</taxon>
        <taxon>Spraguea</taxon>
    </lineage>
</organism>
<keyword evidence="2" id="KW-0723">Serine/threonine-protein kinase</keyword>
<dbReference type="PROSITE" id="PS00107">
    <property type="entry name" value="PROTEIN_KINASE_ATP"/>
    <property type="match status" value="1"/>
</dbReference>
<dbReference type="EMBL" id="ATCN01001064">
    <property type="protein sequence ID" value="EPR78060.1"/>
    <property type="molecule type" value="Genomic_DNA"/>
</dbReference>
<comment type="caution">
    <text evidence="12">The sequence shown here is derived from an EMBL/GenBank/DDBJ whole genome shotgun (WGS) entry which is preliminary data.</text>
</comment>
<dbReference type="GO" id="GO:0005524">
    <property type="term" value="F:ATP binding"/>
    <property type="evidence" value="ECO:0007669"/>
    <property type="project" value="UniProtKB-UniRule"/>
</dbReference>
<evidence type="ECO:0000256" key="3">
    <source>
        <dbReference type="ARBA" id="ARBA00022679"/>
    </source>
</evidence>
<feature type="domain" description="Protein kinase" evidence="11">
    <location>
        <begin position="160"/>
        <end position="412"/>
    </location>
</feature>
<keyword evidence="5 12" id="KW-0418">Kinase</keyword>
<proteinExistence type="predicted"/>
<dbReference type="CDD" id="cd00180">
    <property type="entry name" value="PKc"/>
    <property type="match status" value="1"/>
</dbReference>
<keyword evidence="3" id="KW-0808">Transferase</keyword>
<dbReference type="VEuPathDB" id="MicrosporidiaDB:SLOPH_1511"/>
<protein>
    <recommendedName>
        <fullName evidence="1">cAMP-dependent protein kinase</fullName>
        <ecNumber evidence="1">2.7.11.11</ecNumber>
    </recommendedName>
</protein>
<gene>
    <name evidence="12" type="ORF">SLOPH_1511</name>
</gene>
<dbReference type="PANTHER" id="PTHR24353">
    <property type="entry name" value="CYCLIC NUCLEOTIDE-DEPENDENT PROTEIN KINASE"/>
    <property type="match status" value="1"/>
</dbReference>
<dbReference type="AlphaFoldDB" id="S7W5J1"/>
<feature type="binding site" evidence="9">
    <location>
        <position position="189"/>
    </location>
    <ligand>
        <name>ATP</name>
        <dbReference type="ChEBI" id="CHEBI:30616"/>
    </ligand>
</feature>
<feature type="signal peptide" evidence="10">
    <location>
        <begin position="1"/>
        <end position="16"/>
    </location>
</feature>
<evidence type="ECO:0000256" key="6">
    <source>
        <dbReference type="ARBA" id="ARBA00022840"/>
    </source>
</evidence>
<keyword evidence="4 9" id="KW-0547">Nucleotide-binding</keyword>
<dbReference type="Proteomes" id="UP000014978">
    <property type="component" value="Unassembled WGS sequence"/>
</dbReference>
<dbReference type="InterPro" id="IPR008266">
    <property type="entry name" value="Tyr_kinase_AS"/>
</dbReference>
<dbReference type="InterPro" id="IPR000719">
    <property type="entry name" value="Prot_kinase_dom"/>
</dbReference>
<dbReference type="InterPro" id="IPR011009">
    <property type="entry name" value="Kinase-like_dom_sf"/>
</dbReference>
<evidence type="ECO:0000256" key="5">
    <source>
        <dbReference type="ARBA" id="ARBA00022777"/>
    </source>
</evidence>
<evidence type="ECO:0000256" key="2">
    <source>
        <dbReference type="ARBA" id="ARBA00022527"/>
    </source>
</evidence>
<dbReference type="EC" id="2.7.11.11" evidence="1"/>
<evidence type="ECO:0000256" key="7">
    <source>
        <dbReference type="ARBA" id="ARBA00047292"/>
    </source>
</evidence>
<evidence type="ECO:0000256" key="10">
    <source>
        <dbReference type="SAM" id="SignalP"/>
    </source>
</evidence>
<keyword evidence="6 9" id="KW-0067">ATP-binding</keyword>
<dbReference type="SUPFAM" id="SSF56112">
    <property type="entry name" value="Protein kinase-like (PK-like)"/>
    <property type="match status" value="1"/>
</dbReference>
<feature type="chain" id="PRO_5004545990" description="cAMP-dependent protein kinase" evidence="10">
    <location>
        <begin position="17"/>
        <end position="419"/>
    </location>
</feature>
<evidence type="ECO:0000256" key="9">
    <source>
        <dbReference type="PROSITE-ProRule" id="PRU10141"/>
    </source>
</evidence>
<evidence type="ECO:0000259" key="11">
    <source>
        <dbReference type="PROSITE" id="PS50011"/>
    </source>
</evidence>
<name>S7W5J1_SPRLO</name>
<dbReference type="HOGENOM" id="CLU_052866_0_0_1"/>
<reference evidence="13" key="1">
    <citation type="journal article" date="2013" name="PLoS Genet.">
        <title>The genome of Spraguea lophii and the basis of host-microsporidian interactions.</title>
        <authorList>
            <person name="Campbell S.E."/>
            <person name="Williams T.A."/>
            <person name="Yousuf A."/>
            <person name="Soanes D.M."/>
            <person name="Paszkiewicz K.H."/>
            <person name="Williams B.A.P."/>
        </authorList>
    </citation>
    <scope>NUCLEOTIDE SEQUENCE [LARGE SCALE GENOMIC DNA]</scope>
    <source>
        <strain evidence="13">42_110</strain>
    </source>
</reference>
<evidence type="ECO:0000256" key="8">
    <source>
        <dbReference type="ARBA" id="ARBA00047454"/>
    </source>
</evidence>
<dbReference type="GO" id="GO:0004691">
    <property type="term" value="F:cAMP-dependent protein kinase activity"/>
    <property type="evidence" value="ECO:0007669"/>
    <property type="project" value="UniProtKB-EC"/>
</dbReference>
<keyword evidence="10" id="KW-0732">Signal</keyword>
<dbReference type="GO" id="GO:0005952">
    <property type="term" value="C:cAMP-dependent protein kinase complex"/>
    <property type="evidence" value="ECO:0007669"/>
    <property type="project" value="TreeGrafter"/>
</dbReference>
<dbReference type="STRING" id="1358809.S7W5J1"/>
<dbReference type="OrthoDB" id="2186239at2759"/>
<evidence type="ECO:0000256" key="1">
    <source>
        <dbReference type="ARBA" id="ARBA00012444"/>
    </source>
</evidence>
<dbReference type="InParanoid" id="S7W5J1"/>
<comment type="catalytic activity">
    <reaction evidence="7">
        <text>L-threonyl-[protein] + ATP = O-phospho-L-threonyl-[protein] + ADP + H(+)</text>
        <dbReference type="Rhea" id="RHEA:46608"/>
        <dbReference type="Rhea" id="RHEA-COMP:11060"/>
        <dbReference type="Rhea" id="RHEA-COMP:11605"/>
        <dbReference type="ChEBI" id="CHEBI:15378"/>
        <dbReference type="ChEBI" id="CHEBI:30013"/>
        <dbReference type="ChEBI" id="CHEBI:30616"/>
        <dbReference type="ChEBI" id="CHEBI:61977"/>
        <dbReference type="ChEBI" id="CHEBI:456216"/>
        <dbReference type="EC" id="2.7.11.11"/>
    </reaction>
</comment>
<evidence type="ECO:0000313" key="12">
    <source>
        <dbReference type="EMBL" id="EPR78060.1"/>
    </source>
</evidence>
<comment type="catalytic activity">
    <reaction evidence="8">
        <text>L-seryl-[protein] + ATP = O-phospho-L-seryl-[protein] + ADP + H(+)</text>
        <dbReference type="Rhea" id="RHEA:17989"/>
        <dbReference type="Rhea" id="RHEA-COMP:9863"/>
        <dbReference type="Rhea" id="RHEA-COMP:11604"/>
        <dbReference type="ChEBI" id="CHEBI:15378"/>
        <dbReference type="ChEBI" id="CHEBI:29999"/>
        <dbReference type="ChEBI" id="CHEBI:30616"/>
        <dbReference type="ChEBI" id="CHEBI:83421"/>
        <dbReference type="ChEBI" id="CHEBI:456216"/>
        <dbReference type="EC" id="2.7.11.11"/>
    </reaction>
</comment>
<dbReference type="Pfam" id="PF00069">
    <property type="entry name" value="Pkinase"/>
    <property type="match status" value="1"/>
</dbReference>
<keyword evidence="13" id="KW-1185">Reference proteome</keyword>
<dbReference type="Gene3D" id="1.10.510.10">
    <property type="entry name" value="Transferase(Phosphotransferase) domain 1"/>
    <property type="match status" value="1"/>
</dbReference>
<accession>S7W5J1</accession>
<evidence type="ECO:0000313" key="13">
    <source>
        <dbReference type="Proteomes" id="UP000014978"/>
    </source>
</evidence>
<sequence length="419" mass="48779">MMIIIMFVYIYCGLNVNDPHSDNPEITVVDDETNPTPESLPVAVIPKNRKKMSTFWQSTKNFISKNPSNPETSGVEKNPDKSKYEMVEYFNENASSKSKFFSKVLNWSTKSRDYTSFSTSENEISAEDIDNIKHNNIIKGIKKYEEYSRQSIADFMKIFCDEIEKIGEGGYGSVYLYRTKKTKDYFAGKHTRLRNTVCSKLQEYVVCKTLIKLDHKNIIKIYKVFRTRENMLILMSYENGVNLFKKICLNILTYDTKRKIMAQVAEGVVFLHGLDIVHGDLSPVNILVNEDYAVKLIDFGFSKIMKQGEELHFKSSVSQHTSPERHKGTYRHSDDYYSLGICIFFAHEEDVPYDSDYLYERSKGINKSSFNFTQHSPHDQIDIILRLTRYDLENRLGKDESDVQIMRKHKYFENTVFEG</sequence>
<dbReference type="InterPro" id="IPR017441">
    <property type="entry name" value="Protein_kinase_ATP_BS"/>
</dbReference>